<name>X1BMK7_9ZZZZ</name>
<protein>
    <submittedName>
        <fullName evidence="1">Uncharacterized protein</fullName>
    </submittedName>
</protein>
<gene>
    <name evidence="1" type="ORF">S01H4_22161</name>
</gene>
<accession>X1BMK7</accession>
<sequence>MRTLYVKLRNIYNVEVVIMQEQIKLQGEKYRHADFLQTIPLTNKVYKKLFLKRKPKLK</sequence>
<comment type="caution">
    <text evidence="1">The sequence shown here is derived from an EMBL/GenBank/DDBJ whole genome shotgun (WGS) entry which is preliminary data.</text>
</comment>
<proteinExistence type="predicted"/>
<evidence type="ECO:0000313" key="1">
    <source>
        <dbReference type="EMBL" id="GAG85308.1"/>
    </source>
</evidence>
<dbReference type="AlphaFoldDB" id="X1BMK7"/>
<reference evidence="1" key="1">
    <citation type="journal article" date="2014" name="Front. Microbiol.">
        <title>High frequency of phylogenetically diverse reductive dehalogenase-homologous genes in deep subseafloor sedimentary metagenomes.</title>
        <authorList>
            <person name="Kawai M."/>
            <person name="Futagami T."/>
            <person name="Toyoda A."/>
            <person name="Takaki Y."/>
            <person name="Nishi S."/>
            <person name="Hori S."/>
            <person name="Arai W."/>
            <person name="Tsubouchi T."/>
            <person name="Morono Y."/>
            <person name="Uchiyama I."/>
            <person name="Ito T."/>
            <person name="Fujiyama A."/>
            <person name="Inagaki F."/>
            <person name="Takami H."/>
        </authorList>
    </citation>
    <scope>NUCLEOTIDE SEQUENCE</scope>
    <source>
        <strain evidence="1">Expedition CK06-06</strain>
    </source>
</reference>
<organism evidence="1">
    <name type="scientific">marine sediment metagenome</name>
    <dbReference type="NCBI Taxonomy" id="412755"/>
    <lineage>
        <taxon>unclassified sequences</taxon>
        <taxon>metagenomes</taxon>
        <taxon>ecological metagenomes</taxon>
    </lineage>
</organism>
<dbReference type="EMBL" id="BART01010113">
    <property type="protein sequence ID" value="GAG85308.1"/>
    <property type="molecule type" value="Genomic_DNA"/>
</dbReference>